<dbReference type="Gene3D" id="2.170.150.40">
    <property type="entry name" value="Domain of unknown function (DUF427)"/>
    <property type="match status" value="1"/>
</dbReference>
<sequence length="171" mass="19020">MMTPGPDHPITLTEAPARWRARYRGHVIADSDHAILLSEAGYPQVVYFPRADVEMAYFGRTSRTTTCPYKGDASYWTLDLDGGIEENVAWSYETPHDTVADIAGRIAFYADRVEVYAVDDAAVNLRHHEDRAVDRRAIDEVIQHTDSGAGVAQRDHWPPNVETPGPEAGGR</sequence>
<evidence type="ECO:0000313" key="3">
    <source>
        <dbReference type="EMBL" id="RAK64317.1"/>
    </source>
</evidence>
<dbReference type="PANTHER" id="PTHR34310:SF9">
    <property type="entry name" value="BLR5716 PROTEIN"/>
    <property type="match status" value="1"/>
</dbReference>
<dbReference type="InterPro" id="IPR038694">
    <property type="entry name" value="DUF427_sf"/>
</dbReference>
<evidence type="ECO:0000259" key="2">
    <source>
        <dbReference type="Pfam" id="PF04248"/>
    </source>
</evidence>
<accession>A0A328BB95</accession>
<feature type="region of interest" description="Disordered" evidence="1">
    <location>
        <begin position="147"/>
        <end position="171"/>
    </location>
</feature>
<organism evidence="3 4">
    <name type="scientific">Phenylobacterium kunshanense</name>
    <dbReference type="NCBI Taxonomy" id="1445034"/>
    <lineage>
        <taxon>Bacteria</taxon>
        <taxon>Pseudomonadati</taxon>
        <taxon>Pseudomonadota</taxon>
        <taxon>Alphaproteobacteria</taxon>
        <taxon>Caulobacterales</taxon>
        <taxon>Caulobacteraceae</taxon>
        <taxon>Phenylobacterium</taxon>
    </lineage>
</organism>
<feature type="domain" description="DUF427" evidence="2">
    <location>
        <begin position="20"/>
        <end position="110"/>
    </location>
</feature>
<proteinExistence type="predicted"/>
<dbReference type="AlphaFoldDB" id="A0A328BB95"/>
<name>A0A328BB95_9CAUL</name>
<keyword evidence="4" id="KW-1185">Reference proteome</keyword>
<evidence type="ECO:0000313" key="4">
    <source>
        <dbReference type="Proteomes" id="UP000249524"/>
    </source>
</evidence>
<evidence type="ECO:0000256" key="1">
    <source>
        <dbReference type="SAM" id="MobiDB-lite"/>
    </source>
</evidence>
<gene>
    <name evidence="3" type="ORF">DJ019_14170</name>
</gene>
<dbReference type="EMBL" id="QFYS01000006">
    <property type="protein sequence ID" value="RAK64317.1"/>
    <property type="molecule type" value="Genomic_DNA"/>
</dbReference>
<comment type="caution">
    <text evidence="3">The sequence shown here is derived from an EMBL/GenBank/DDBJ whole genome shotgun (WGS) entry which is preliminary data.</text>
</comment>
<dbReference type="OrthoDB" id="9815163at2"/>
<protein>
    <submittedName>
        <fullName evidence="3">DUF427 domain-containing protein</fullName>
    </submittedName>
</protein>
<dbReference type="InterPro" id="IPR007361">
    <property type="entry name" value="DUF427"/>
</dbReference>
<reference evidence="3 4" key="1">
    <citation type="submission" date="2018-05" db="EMBL/GenBank/DDBJ databases">
        <authorList>
            <person name="Lanie J.A."/>
            <person name="Ng W.-L."/>
            <person name="Kazmierczak K.M."/>
            <person name="Andrzejewski T.M."/>
            <person name="Davidsen T.M."/>
            <person name="Wayne K.J."/>
            <person name="Tettelin H."/>
            <person name="Glass J.I."/>
            <person name="Rusch D."/>
            <person name="Podicherti R."/>
            <person name="Tsui H.-C.T."/>
            <person name="Winkler M.E."/>
        </authorList>
    </citation>
    <scope>NUCLEOTIDE SEQUENCE [LARGE SCALE GENOMIC DNA]</scope>
    <source>
        <strain evidence="3 4">BUT-10</strain>
    </source>
</reference>
<dbReference type="Pfam" id="PF04248">
    <property type="entry name" value="NTP_transf_9"/>
    <property type="match status" value="1"/>
</dbReference>
<dbReference type="RefSeq" id="WP_111276704.1">
    <property type="nucleotide sequence ID" value="NZ_QFYS01000006.1"/>
</dbReference>
<dbReference type="PANTHER" id="PTHR34310">
    <property type="entry name" value="DUF427 DOMAIN PROTEIN (AFU_ORTHOLOGUE AFUA_3G02220)"/>
    <property type="match status" value="1"/>
</dbReference>
<dbReference type="Proteomes" id="UP000249524">
    <property type="component" value="Unassembled WGS sequence"/>
</dbReference>